<evidence type="ECO:0000313" key="3">
    <source>
        <dbReference type="Proteomes" id="UP000029867"/>
    </source>
</evidence>
<dbReference type="Proteomes" id="UP000029867">
    <property type="component" value="Unassembled WGS sequence"/>
</dbReference>
<organism evidence="1 3">
    <name type="scientific">Pichia kudriavzevii</name>
    <name type="common">Yeast</name>
    <name type="synonym">Issatchenkia orientalis</name>
    <dbReference type="NCBI Taxonomy" id="4909"/>
    <lineage>
        <taxon>Eukaryota</taxon>
        <taxon>Fungi</taxon>
        <taxon>Dikarya</taxon>
        <taxon>Ascomycota</taxon>
        <taxon>Saccharomycotina</taxon>
        <taxon>Pichiomycetes</taxon>
        <taxon>Pichiales</taxon>
        <taxon>Pichiaceae</taxon>
        <taxon>Pichia</taxon>
    </lineage>
</organism>
<gene>
    <name evidence="2" type="ORF">BOH78_5021</name>
    <name evidence="1" type="ORF">JL09_g6280</name>
</gene>
<protein>
    <submittedName>
        <fullName evidence="1">Uncharacterized protein</fullName>
    </submittedName>
</protein>
<evidence type="ECO:0000313" key="4">
    <source>
        <dbReference type="Proteomes" id="UP000189274"/>
    </source>
</evidence>
<reference evidence="4" key="3">
    <citation type="journal article" date="2017" name="Genome Announc.">
        <title>Genome sequences of Cyberlindnera fabianii 65, Pichia kudriavzevii 129, and Saccharomyces cerevisiae 131 isolated from fermented masau fruits in Zimbabwe.</title>
        <authorList>
            <person name="van Rijswijck I.M.H."/>
            <person name="Derks M.F.L."/>
            <person name="Abee T."/>
            <person name="de Ridder D."/>
            <person name="Smid E.J."/>
        </authorList>
    </citation>
    <scope>NUCLEOTIDE SEQUENCE [LARGE SCALE GENOMIC DNA]</scope>
    <source>
        <strain evidence="4">129</strain>
    </source>
</reference>
<evidence type="ECO:0000313" key="1">
    <source>
        <dbReference type="EMBL" id="KGK34572.1"/>
    </source>
</evidence>
<dbReference type="AlphaFoldDB" id="A0A099NRK1"/>
<proteinExistence type="predicted"/>
<reference evidence="2" key="4">
    <citation type="submission" date="2017-01" db="EMBL/GenBank/DDBJ databases">
        <authorList>
            <person name="Mah S.A."/>
            <person name="Swanson W.J."/>
            <person name="Moy G.W."/>
            <person name="Vacquier V.D."/>
        </authorList>
    </citation>
    <scope>NUCLEOTIDE SEQUENCE [LARGE SCALE GENOMIC DNA]</scope>
    <source>
        <strain evidence="2">129</strain>
    </source>
</reference>
<dbReference type="EMBL" id="MQVM01000061">
    <property type="protein sequence ID" value="ONH70716.1"/>
    <property type="molecule type" value="Genomic_DNA"/>
</dbReference>
<reference evidence="3" key="1">
    <citation type="journal article" date="2014" name="Microb. Cell Fact.">
        <title>Exploiting Issatchenkia orientalis SD108 for succinic acid production.</title>
        <authorList>
            <person name="Xiao H."/>
            <person name="Shao Z."/>
            <person name="Jiang Y."/>
            <person name="Dole S."/>
            <person name="Zhao H."/>
        </authorList>
    </citation>
    <scope>NUCLEOTIDE SEQUENCE [LARGE SCALE GENOMIC DNA]</scope>
    <source>
        <strain evidence="3">SD108</strain>
    </source>
</reference>
<comment type="caution">
    <text evidence="1">The sequence shown here is derived from an EMBL/GenBank/DDBJ whole genome shotgun (WGS) entry which is preliminary data.</text>
</comment>
<dbReference type="Proteomes" id="UP000189274">
    <property type="component" value="Unassembled WGS sequence"/>
</dbReference>
<reference evidence="1" key="2">
    <citation type="submission" date="2014-08" db="EMBL/GenBank/DDBJ databases">
        <title>Exploiting Issatchenkia orientalis SD108 for Succinic Acid Production.</title>
        <authorList>
            <person name="Xiao H."/>
            <person name="Shao Z."/>
            <person name="Jiang Y."/>
            <person name="Dole S."/>
            <person name="Zhao H."/>
        </authorList>
    </citation>
    <scope>NUCLEOTIDE SEQUENCE [LARGE SCALE GENOMIC DNA]</scope>
    <source>
        <strain evidence="1">SD108</strain>
    </source>
</reference>
<name>A0A099NRK1_PICKU</name>
<dbReference type="EMBL" id="JQFK01001503">
    <property type="protein sequence ID" value="KGK34572.1"/>
    <property type="molecule type" value="Genomic_DNA"/>
</dbReference>
<sequence length="36" mass="4095">MVAVFRGKLQEAIRGELTVYIVVVLFVSLNDERSIE</sequence>
<evidence type="ECO:0000313" key="2">
    <source>
        <dbReference type="EMBL" id="ONH70716.1"/>
    </source>
</evidence>
<dbReference type="HOGENOM" id="CLU_3359835_0_0_1"/>
<accession>A0A099NRK1</accession>